<comment type="caution">
    <text evidence="2">The sequence shown here is derived from an EMBL/GenBank/DDBJ whole genome shotgun (WGS) entry which is preliminary data.</text>
</comment>
<protein>
    <submittedName>
        <fullName evidence="2">Uncharacterized protein</fullName>
    </submittedName>
</protein>
<feature type="compositionally biased region" description="Basic and acidic residues" evidence="1">
    <location>
        <begin position="36"/>
        <end position="47"/>
    </location>
</feature>
<keyword evidence="3" id="KW-1185">Reference proteome</keyword>
<name>A0ABQ2SW46_STREZ</name>
<accession>A0ABQ2SW46</accession>
<evidence type="ECO:0000313" key="3">
    <source>
        <dbReference type="Proteomes" id="UP000597853"/>
    </source>
</evidence>
<dbReference type="Proteomes" id="UP000597853">
    <property type="component" value="Unassembled WGS sequence"/>
</dbReference>
<reference evidence="3" key="1">
    <citation type="journal article" date="2019" name="Int. J. Syst. Evol. Microbiol.">
        <title>The Global Catalogue of Microorganisms (GCM) 10K type strain sequencing project: providing services to taxonomists for standard genome sequencing and annotation.</title>
        <authorList>
            <consortium name="The Broad Institute Genomics Platform"/>
            <consortium name="The Broad Institute Genome Sequencing Center for Infectious Disease"/>
            <person name="Wu L."/>
            <person name="Ma J."/>
        </authorList>
    </citation>
    <scope>NUCLEOTIDE SEQUENCE [LARGE SCALE GENOMIC DNA]</scope>
    <source>
        <strain evidence="3">JCM 4416</strain>
    </source>
</reference>
<evidence type="ECO:0000313" key="2">
    <source>
        <dbReference type="EMBL" id="GGS41906.1"/>
    </source>
</evidence>
<organism evidence="2 3">
    <name type="scientific">Streptomyces pseudogriseolus</name>
    <name type="common">Streptomyces gancidicus</name>
    <name type="synonym">Streptomyces rubiginosus</name>
    <dbReference type="NCBI Taxonomy" id="36817"/>
    <lineage>
        <taxon>Bacteria</taxon>
        <taxon>Bacillati</taxon>
        <taxon>Actinomycetota</taxon>
        <taxon>Actinomycetes</taxon>
        <taxon>Kitasatosporales</taxon>
        <taxon>Streptomycetaceae</taxon>
        <taxon>Streptomyces</taxon>
        <taxon>Streptomyces pseudogriseolus group</taxon>
    </lineage>
</organism>
<feature type="region of interest" description="Disordered" evidence="1">
    <location>
        <begin position="15"/>
        <end position="66"/>
    </location>
</feature>
<proteinExistence type="predicted"/>
<feature type="compositionally biased region" description="Basic and acidic residues" evidence="1">
    <location>
        <begin position="17"/>
        <end position="26"/>
    </location>
</feature>
<sequence>MRGTEGAVAAFAGLEGRLGRTAEDLRGRRRAQRGFPDAEREDARRAGQETAGEPSRERRLRLQRRT</sequence>
<dbReference type="EMBL" id="BMTX01000004">
    <property type="protein sequence ID" value="GGS41906.1"/>
    <property type="molecule type" value="Genomic_DNA"/>
</dbReference>
<evidence type="ECO:0000256" key="1">
    <source>
        <dbReference type="SAM" id="MobiDB-lite"/>
    </source>
</evidence>
<gene>
    <name evidence="2" type="ORF">GCM10010285_21760</name>
</gene>